<evidence type="ECO:0000313" key="1">
    <source>
        <dbReference type="EMBL" id="PIS06725.1"/>
    </source>
</evidence>
<dbReference type="PANTHER" id="PTHR43611">
    <property type="entry name" value="ALPHA-D-GLUCOSE 1-PHOSPHATE PHOSPHATASE"/>
    <property type="match status" value="1"/>
</dbReference>
<name>A0A2M6R864_9BACT</name>
<gene>
    <name evidence="1" type="ORF">COT79_03145</name>
</gene>
<comment type="caution">
    <text evidence="1">The sequence shown here is derived from an EMBL/GenBank/DDBJ whole genome shotgun (WGS) entry which is preliminary data.</text>
</comment>
<dbReference type="Gene3D" id="3.40.50.1000">
    <property type="entry name" value="HAD superfamily/HAD-like"/>
    <property type="match status" value="1"/>
</dbReference>
<accession>A0A2M6R864</accession>
<sequence length="255" mass="29689">MSRLIIFLKFGGDFGFCPRGGGVWEESARASFRIFWRAGYSTTRVKTGIINSIENKNNIKVIAFDFGGVIYNYSHNVLMKDVAKELKQPVIAVTNAWKTKINEYELGQVTENEFWNAFLSKLKINHNKKTLHRVVIHHFYPIVESLKILKSLKGKVILCLISNQTTWLDDLEKKYKFKIFFDIIIISDKVALRKPSKEIFNLFIEKAKVKSNKIIFVDDFLKYKEPTESVGINFIHFKNSRELKIKLKKYGVQIK</sequence>
<dbReference type="AlphaFoldDB" id="A0A2M6R864"/>
<dbReference type="Pfam" id="PF00702">
    <property type="entry name" value="Hydrolase"/>
    <property type="match status" value="1"/>
</dbReference>
<dbReference type="PANTHER" id="PTHR43611:SF3">
    <property type="entry name" value="FLAVIN MONONUCLEOTIDE HYDROLASE 1, CHLOROPLATIC"/>
    <property type="match status" value="1"/>
</dbReference>
<dbReference type="SFLD" id="SFLDG01129">
    <property type="entry name" value="C1.5:_HAD__Beta-PGM__Phosphata"/>
    <property type="match status" value="1"/>
</dbReference>
<dbReference type="SFLD" id="SFLDS00003">
    <property type="entry name" value="Haloacid_Dehalogenase"/>
    <property type="match status" value="1"/>
</dbReference>
<protein>
    <recommendedName>
        <fullName evidence="3">HAD family phosphatase</fullName>
    </recommendedName>
</protein>
<dbReference type="InterPro" id="IPR023214">
    <property type="entry name" value="HAD_sf"/>
</dbReference>
<evidence type="ECO:0000313" key="2">
    <source>
        <dbReference type="Proteomes" id="UP000231162"/>
    </source>
</evidence>
<dbReference type="InterPro" id="IPR023198">
    <property type="entry name" value="PGP-like_dom2"/>
</dbReference>
<dbReference type="InterPro" id="IPR036412">
    <property type="entry name" value="HAD-like_sf"/>
</dbReference>
<proteinExistence type="predicted"/>
<organism evidence="1 2">
    <name type="scientific">Candidatus Berkelbacteria bacterium CG10_big_fil_rev_8_21_14_0_10_43_14</name>
    <dbReference type="NCBI Taxonomy" id="1974515"/>
    <lineage>
        <taxon>Bacteria</taxon>
        <taxon>Candidatus Berkelbacteria</taxon>
    </lineage>
</organism>
<reference evidence="2" key="1">
    <citation type="submission" date="2017-09" db="EMBL/GenBank/DDBJ databases">
        <title>Depth-based differentiation of microbial function through sediment-hosted aquifers and enrichment of novel symbionts in the deep terrestrial subsurface.</title>
        <authorList>
            <person name="Probst A.J."/>
            <person name="Ladd B."/>
            <person name="Jarett J.K."/>
            <person name="Geller-Mcgrath D.E."/>
            <person name="Sieber C.M.K."/>
            <person name="Emerson J.B."/>
            <person name="Anantharaman K."/>
            <person name="Thomas B.C."/>
            <person name="Malmstrom R."/>
            <person name="Stieglmeier M."/>
            <person name="Klingl A."/>
            <person name="Woyke T."/>
            <person name="Ryan C.M."/>
            <person name="Banfield J.F."/>
        </authorList>
    </citation>
    <scope>NUCLEOTIDE SEQUENCE [LARGE SCALE GENOMIC DNA]</scope>
</reference>
<evidence type="ECO:0008006" key="3">
    <source>
        <dbReference type="Google" id="ProtNLM"/>
    </source>
</evidence>
<dbReference type="Proteomes" id="UP000231162">
    <property type="component" value="Unassembled WGS sequence"/>
</dbReference>
<dbReference type="NCBIfam" id="TIGR01549">
    <property type="entry name" value="HAD-SF-IA-v1"/>
    <property type="match status" value="1"/>
</dbReference>
<dbReference type="PRINTS" id="PR00413">
    <property type="entry name" value="HADHALOGNASE"/>
</dbReference>
<dbReference type="InterPro" id="IPR006439">
    <property type="entry name" value="HAD-SF_hydro_IA"/>
</dbReference>
<dbReference type="EMBL" id="PEZX01000039">
    <property type="protein sequence ID" value="PIS06725.1"/>
    <property type="molecule type" value="Genomic_DNA"/>
</dbReference>
<dbReference type="SUPFAM" id="SSF56784">
    <property type="entry name" value="HAD-like"/>
    <property type="match status" value="1"/>
</dbReference>
<dbReference type="Gene3D" id="1.10.150.240">
    <property type="entry name" value="Putative phosphatase, domain 2"/>
    <property type="match status" value="1"/>
</dbReference>